<name>A0A3R7CBL2_CLOSI</name>
<keyword evidence="2" id="KW-1185">Reference proteome</keyword>
<reference evidence="1 2" key="2">
    <citation type="journal article" date="2021" name="Genomics">
        <title>High-quality reference genome for Clonorchis sinensis.</title>
        <authorList>
            <person name="Young N.D."/>
            <person name="Stroehlein A.J."/>
            <person name="Kinkar L."/>
            <person name="Wang T."/>
            <person name="Sohn W.M."/>
            <person name="Chang B.C.H."/>
            <person name="Kaur P."/>
            <person name="Weisz D."/>
            <person name="Dudchenko O."/>
            <person name="Aiden E.L."/>
            <person name="Korhonen P.K."/>
            <person name="Gasser R.B."/>
        </authorList>
    </citation>
    <scope>NUCLEOTIDE SEQUENCE [LARGE SCALE GENOMIC DNA]</scope>
    <source>
        <strain evidence="1">Cs-k2</strain>
    </source>
</reference>
<dbReference type="InParanoid" id="A0A3R7CBL2"/>
<organism evidence="1 2">
    <name type="scientific">Clonorchis sinensis</name>
    <name type="common">Chinese liver fluke</name>
    <dbReference type="NCBI Taxonomy" id="79923"/>
    <lineage>
        <taxon>Eukaryota</taxon>
        <taxon>Metazoa</taxon>
        <taxon>Spiralia</taxon>
        <taxon>Lophotrochozoa</taxon>
        <taxon>Platyhelminthes</taxon>
        <taxon>Trematoda</taxon>
        <taxon>Digenea</taxon>
        <taxon>Opisthorchiida</taxon>
        <taxon>Opisthorchiata</taxon>
        <taxon>Opisthorchiidae</taxon>
        <taxon>Clonorchis</taxon>
    </lineage>
</organism>
<proteinExistence type="predicted"/>
<evidence type="ECO:0000313" key="2">
    <source>
        <dbReference type="Proteomes" id="UP000286415"/>
    </source>
</evidence>
<protein>
    <submittedName>
        <fullName evidence="1">Uncharacterized protein</fullName>
    </submittedName>
</protein>
<dbReference type="EMBL" id="NIRI02000013">
    <property type="protein sequence ID" value="KAG5452882.1"/>
    <property type="molecule type" value="Genomic_DNA"/>
</dbReference>
<gene>
    <name evidence="1" type="ORF">CSKR_107425</name>
</gene>
<reference evidence="1 2" key="1">
    <citation type="journal article" date="2018" name="Biotechnol. Adv.">
        <title>Improved genomic resources and new bioinformatic workflow for the carcinogenic parasite Clonorchis sinensis: Biotechnological implications.</title>
        <authorList>
            <person name="Wang D."/>
            <person name="Korhonen P.K."/>
            <person name="Gasser R.B."/>
            <person name="Young N.D."/>
        </authorList>
    </citation>
    <scope>NUCLEOTIDE SEQUENCE [LARGE SCALE GENOMIC DNA]</scope>
    <source>
        <strain evidence="1">Cs-k2</strain>
    </source>
</reference>
<sequence>MKQELSAHHYVLSMFGKKLDITAVCRFVHFFSPLCCTVECTGDIHSASNIRLVSGWFLLPESPNPTVCFDSVCTGDDRDVWYFLIDYGYPCTIRQKKTLTIRKLLIKIECVSLETSWLSSAQRISNLKNRPHEFLHDPQDQDIRRKCISTKRKHWWQLTIGYELKDCSYFPSECTLLNQIKRIVCTKVEHWYSSGGQELDRLGQIFIRFSRLMHLTNSSVFCNRNESVRRKLSSDFRPVPVLKWLSAPSNEKTPMEDGLYPSDSAGILRLHNSRRNQKNFGTIFHTILTRCTSSAKFYQGNFTRF</sequence>
<dbReference type="Proteomes" id="UP000286415">
    <property type="component" value="Unassembled WGS sequence"/>
</dbReference>
<evidence type="ECO:0000313" key="1">
    <source>
        <dbReference type="EMBL" id="KAG5452882.1"/>
    </source>
</evidence>
<dbReference type="AlphaFoldDB" id="A0A3R7CBL2"/>
<accession>A0A3R7CBL2</accession>
<comment type="caution">
    <text evidence="1">The sequence shown here is derived from an EMBL/GenBank/DDBJ whole genome shotgun (WGS) entry which is preliminary data.</text>
</comment>